<sequence length="142" mass="16764">TVGKSLRRNAIFLDHCRHENAFVSSFELKHDYPYTEKDLNNLVKLSAIFLLDFFNNLWKNPNKTEIKKEGIKTKKDFCYFPGSYCLYCFEFLNNSIEELSRLYNERLRMNEDIDTWVGSETQPESDASEDVEPVKECVEIDE</sequence>
<organism evidence="2 3">
    <name type="scientific">Dentiscutata erythropus</name>
    <dbReference type="NCBI Taxonomy" id="1348616"/>
    <lineage>
        <taxon>Eukaryota</taxon>
        <taxon>Fungi</taxon>
        <taxon>Fungi incertae sedis</taxon>
        <taxon>Mucoromycota</taxon>
        <taxon>Glomeromycotina</taxon>
        <taxon>Glomeromycetes</taxon>
        <taxon>Diversisporales</taxon>
        <taxon>Gigasporaceae</taxon>
        <taxon>Dentiscutata</taxon>
    </lineage>
</organism>
<feature type="non-terminal residue" evidence="2">
    <location>
        <position position="142"/>
    </location>
</feature>
<feature type="compositionally biased region" description="Basic and acidic residues" evidence="1">
    <location>
        <begin position="132"/>
        <end position="142"/>
    </location>
</feature>
<evidence type="ECO:0000313" key="2">
    <source>
        <dbReference type="EMBL" id="CAG8815277.1"/>
    </source>
</evidence>
<evidence type="ECO:0000313" key="3">
    <source>
        <dbReference type="Proteomes" id="UP000789405"/>
    </source>
</evidence>
<evidence type="ECO:0000256" key="1">
    <source>
        <dbReference type="SAM" id="MobiDB-lite"/>
    </source>
</evidence>
<protein>
    <submittedName>
        <fullName evidence="2">22688_t:CDS:1</fullName>
    </submittedName>
</protein>
<accession>A0A9N9K819</accession>
<name>A0A9N9K819_9GLOM</name>
<gene>
    <name evidence="2" type="ORF">DERYTH_LOCUS26091</name>
</gene>
<dbReference type="Proteomes" id="UP000789405">
    <property type="component" value="Unassembled WGS sequence"/>
</dbReference>
<keyword evidence="3" id="KW-1185">Reference proteome</keyword>
<reference evidence="2" key="1">
    <citation type="submission" date="2021-06" db="EMBL/GenBank/DDBJ databases">
        <authorList>
            <person name="Kallberg Y."/>
            <person name="Tangrot J."/>
            <person name="Rosling A."/>
        </authorList>
    </citation>
    <scope>NUCLEOTIDE SEQUENCE</scope>
    <source>
        <strain evidence="2">MA453B</strain>
    </source>
</reference>
<dbReference type="EMBL" id="CAJVPY010052363">
    <property type="protein sequence ID" value="CAG8815277.1"/>
    <property type="molecule type" value="Genomic_DNA"/>
</dbReference>
<proteinExistence type="predicted"/>
<dbReference type="AlphaFoldDB" id="A0A9N9K819"/>
<comment type="caution">
    <text evidence="2">The sequence shown here is derived from an EMBL/GenBank/DDBJ whole genome shotgun (WGS) entry which is preliminary data.</text>
</comment>
<dbReference type="OrthoDB" id="2437133at2759"/>
<feature type="region of interest" description="Disordered" evidence="1">
    <location>
        <begin position="118"/>
        <end position="142"/>
    </location>
</feature>
<feature type="non-terminal residue" evidence="2">
    <location>
        <position position="1"/>
    </location>
</feature>